<evidence type="ECO:0000256" key="4">
    <source>
        <dbReference type="ARBA" id="ARBA00022840"/>
    </source>
</evidence>
<organism evidence="7 9">
    <name type="scientific">Treponema rectale</name>
    <dbReference type="NCBI Taxonomy" id="744512"/>
    <lineage>
        <taxon>Bacteria</taxon>
        <taxon>Pseudomonadati</taxon>
        <taxon>Spirochaetota</taxon>
        <taxon>Spirochaetia</taxon>
        <taxon>Spirochaetales</taxon>
        <taxon>Treponemataceae</taxon>
        <taxon>Treponema</taxon>
    </lineage>
</organism>
<evidence type="ECO:0000313" key="7">
    <source>
        <dbReference type="EMBL" id="MBB5218030.1"/>
    </source>
</evidence>
<dbReference type="GO" id="GO:0004788">
    <property type="term" value="F:thiamine diphosphokinase activity"/>
    <property type="evidence" value="ECO:0007669"/>
    <property type="project" value="UniProtKB-UniRule"/>
</dbReference>
<dbReference type="Gene3D" id="3.40.50.10240">
    <property type="entry name" value="Thiamin pyrophosphokinase, catalytic domain"/>
    <property type="match status" value="1"/>
</dbReference>
<evidence type="ECO:0000313" key="10">
    <source>
        <dbReference type="Proteomes" id="UP000593591"/>
    </source>
</evidence>
<keyword evidence="9" id="KW-1185">Reference proteome</keyword>
<dbReference type="GO" id="GO:0006772">
    <property type="term" value="P:thiamine metabolic process"/>
    <property type="evidence" value="ECO:0007669"/>
    <property type="project" value="UniProtKB-UniRule"/>
</dbReference>
<reference evidence="7 9" key="2">
    <citation type="submission" date="2020-08" db="EMBL/GenBank/DDBJ databases">
        <title>Genomic Encyclopedia of Type Strains, Phase IV (KMG-IV): sequencing the most valuable type-strain genomes for metagenomic binning, comparative biology and taxonomic classification.</title>
        <authorList>
            <person name="Goeker M."/>
        </authorList>
    </citation>
    <scope>NUCLEOTIDE SEQUENCE [LARGE SCALE GENOMIC DNA]</scope>
    <source>
        <strain evidence="7 9">DSM 103679</strain>
    </source>
</reference>
<dbReference type="PANTHER" id="PTHR41299">
    <property type="entry name" value="THIAMINE PYROPHOSPHOKINASE"/>
    <property type="match status" value="1"/>
</dbReference>
<dbReference type="GO" id="GO:0005524">
    <property type="term" value="F:ATP binding"/>
    <property type="evidence" value="ECO:0007669"/>
    <property type="project" value="UniProtKB-KW"/>
</dbReference>
<dbReference type="NCBIfam" id="TIGR01378">
    <property type="entry name" value="thi_PPkinase"/>
    <property type="match status" value="1"/>
</dbReference>
<name>A0A840SBE0_9SPIR</name>
<dbReference type="AlphaFoldDB" id="A0A840SBE0"/>
<accession>A0A840SBE0</accession>
<dbReference type="SMART" id="SM00983">
    <property type="entry name" value="TPK_B1_binding"/>
    <property type="match status" value="1"/>
</dbReference>
<dbReference type="Proteomes" id="UP000593591">
    <property type="component" value="Chromosome"/>
</dbReference>
<keyword evidence="1 7" id="KW-0808">Transferase</keyword>
<evidence type="ECO:0000256" key="2">
    <source>
        <dbReference type="ARBA" id="ARBA00022741"/>
    </source>
</evidence>
<dbReference type="InterPro" id="IPR053149">
    <property type="entry name" value="TPK"/>
</dbReference>
<evidence type="ECO:0000256" key="1">
    <source>
        <dbReference type="ARBA" id="ARBA00022679"/>
    </source>
</evidence>
<evidence type="ECO:0000313" key="8">
    <source>
        <dbReference type="EMBL" id="QOS40255.1"/>
    </source>
</evidence>
<sequence length="211" mass="23218">MNRCVIVSAGIINDYAFIKSLLKKDDFFIFCDGGLRHADFLGVKPDVMTGDFDSVSDEDYKRWSSQCRVISLPREKDDTDTLAAVRFALSEGFDDFLLTGAMGFRFDHAFANIGVLLYLDDLHKKAVLADDYSLMEIAGKNPIYIEDNYSFFSVLTVDGDAGGVCIKNAKYPLENAVLKSSFQIGVSNEVLPGKTASVSAGQGRVLVVKVR</sequence>
<dbReference type="SUPFAM" id="SSF63999">
    <property type="entry name" value="Thiamin pyrophosphokinase, catalytic domain"/>
    <property type="match status" value="1"/>
</dbReference>
<dbReference type="EMBL" id="JACHFR010000001">
    <property type="protein sequence ID" value="MBB5218030.1"/>
    <property type="molecule type" value="Genomic_DNA"/>
</dbReference>
<dbReference type="GO" id="GO:0030975">
    <property type="term" value="F:thiamine binding"/>
    <property type="evidence" value="ECO:0007669"/>
    <property type="project" value="InterPro"/>
</dbReference>
<dbReference type="GO" id="GO:0016301">
    <property type="term" value="F:kinase activity"/>
    <property type="evidence" value="ECO:0007669"/>
    <property type="project" value="UniProtKB-KW"/>
</dbReference>
<reference evidence="8 10" key="1">
    <citation type="submission" date="2018-08" db="EMBL/GenBank/DDBJ databases">
        <title>The first complete genome of Treponema rectale (CHPAT), a commensal spirochete of the bovine rectum.</title>
        <authorList>
            <person name="Staton G.J."/>
            <person name="Clegg S.R."/>
            <person name="Carter S.D."/>
            <person name="Radford A.D."/>
            <person name="Darby A."/>
            <person name="Hall N."/>
            <person name="Birtles R.J."/>
            <person name="Evans N.J."/>
        </authorList>
    </citation>
    <scope>NUCLEOTIDE SEQUENCE [LARGE SCALE GENOMIC DNA]</scope>
    <source>
        <strain evidence="8 10">CHPA</strain>
    </source>
</reference>
<evidence type="ECO:0000259" key="6">
    <source>
        <dbReference type="SMART" id="SM00983"/>
    </source>
</evidence>
<keyword evidence="2" id="KW-0547">Nucleotide-binding</keyword>
<dbReference type="InterPro" id="IPR007371">
    <property type="entry name" value="TPK_catalytic"/>
</dbReference>
<evidence type="ECO:0000313" key="9">
    <source>
        <dbReference type="Proteomes" id="UP000578697"/>
    </source>
</evidence>
<dbReference type="Pfam" id="PF04263">
    <property type="entry name" value="TPK_catalytic"/>
    <property type="match status" value="1"/>
</dbReference>
<dbReference type="PANTHER" id="PTHR41299:SF1">
    <property type="entry name" value="THIAMINE PYROPHOSPHOKINASE"/>
    <property type="match status" value="1"/>
</dbReference>
<dbReference type="KEGG" id="trc:DYE49_07220"/>
<evidence type="ECO:0000256" key="5">
    <source>
        <dbReference type="NCBIfam" id="TIGR01378"/>
    </source>
</evidence>
<keyword evidence="4" id="KW-0067">ATP-binding</keyword>
<keyword evidence="3 7" id="KW-0418">Kinase</keyword>
<protein>
    <recommendedName>
        <fullName evidence="5">Thiamine diphosphokinase</fullName>
        <ecNumber evidence="5">2.7.6.2</ecNumber>
    </recommendedName>
</protein>
<dbReference type="InterPro" id="IPR036759">
    <property type="entry name" value="TPK_catalytic_sf"/>
</dbReference>
<evidence type="ECO:0000256" key="3">
    <source>
        <dbReference type="ARBA" id="ARBA00022777"/>
    </source>
</evidence>
<dbReference type="Pfam" id="PF04265">
    <property type="entry name" value="TPK_B1_binding"/>
    <property type="match status" value="1"/>
</dbReference>
<dbReference type="InterPro" id="IPR006282">
    <property type="entry name" value="Thi_PPkinase"/>
</dbReference>
<dbReference type="RefSeq" id="WP_184651466.1">
    <property type="nucleotide sequence ID" value="NZ_JACHFR010000001.1"/>
</dbReference>
<dbReference type="InterPro" id="IPR007373">
    <property type="entry name" value="Thiamin_PyroPKinase_B1-bd"/>
</dbReference>
<gene>
    <name evidence="8" type="ORF">DYE49_07220</name>
    <name evidence="7" type="ORF">HNP77_000374</name>
</gene>
<dbReference type="Proteomes" id="UP000578697">
    <property type="component" value="Unassembled WGS sequence"/>
</dbReference>
<dbReference type="EC" id="2.7.6.2" evidence="5"/>
<dbReference type="CDD" id="cd07995">
    <property type="entry name" value="TPK"/>
    <property type="match status" value="1"/>
</dbReference>
<dbReference type="EMBL" id="CP031517">
    <property type="protein sequence ID" value="QOS40255.1"/>
    <property type="molecule type" value="Genomic_DNA"/>
</dbReference>
<dbReference type="GO" id="GO:0009229">
    <property type="term" value="P:thiamine diphosphate biosynthetic process"/>
    <property type="evidence" value="ECO:0007669"/>
    <property type="project" value="InterPro"/>
</dbReference>
<feature type="domain" description="Thiamin pyrophosphokinase thiamin-binding" evidence="6">
    <location>
        <begin position="139"/>
        <end position="206"/>
    </location>
</feature>
<proteinExistence type="predicted"/>